<gene>
    <name evidence="3" type="ORF">LNV07_10055</name>
</gene>
<evidence type="ECO:0000313" key="3">
    <source>
        <dbReference type="EMBL" id="MCV2368436.1"/>
    </source>
</evidence>
<reference evidence="3 4" key="1">
    <citation type="submission" date="2021-11" db="EMBL/GenBank/DDBJ databases">
        <authorList>
            <person name="Liang Q."/>
            <person name="Mou H."/>
            <person name="Liu Z."/>
        </authorList>
    </citation>
    <scope>NUCLEOTIDE SEQUENCE [LARGE SCALE GENOMIC DNA]</scope>
    <source>
        <strain evidence="3 4">CHU3</strain>
    </source>
</reference>
<dbReference type="InterPro" id="IPR029068">
    <property type="entry name" value="Glyas_Bleomycin-R_OHBP_Dase"/>
</dbReference>
<dbReference type="CDD" id="cd06587">
    <property type="entry name" value="VOC"/>
    <property type="match status" value="1"/>
</dbReference>
<keyword evidence="4" id="KW-1185">Reference proteome</keyword>
<evidence type="ECO:0000259" key="2">
    <source>
        <dbReference type="PROSITE" id="PS51819"/>
    </source>
</evidence>
<protein>
    <submittedName>
        <fullName evidence="3">VOC family protein</fullName>
    </submittedName>
</protein>
<dbReference type="Proteomes" id="UP001209701">
    <property type="component" value="Unassembled WGS sequence"/>
</dbReference>
<accession>A0ABT2YEE9</accession>
<organism evidence="3 4">
    <name type="scientific">Roseateles oligotrophus</name>
    <dbReference type="NCBI Taxonomy" id="1769250"/>
    <lineage>
        <taxon>Bacteria</taxon>
        <taxon>Pseudomonadati</taxon>
        <taxon>Pseudomonadota</taxon>
        <taxon>Betaproteobacteria</taxon>
        <taxon>Burkholderiales</taxon>
        <taxon>Sphaerotilaceae</taxon>
        <taxon>Roseateles</taxon>
    </lineage>
</organism>
<feature type="region of interest" description="Disordered" evidence="1">
    <location>
        <begin position="1"/>
        <end position="29"/>
    </location>
</feature>
<evidence type="ECO:0000256" key="1">
    <source>
        <dbReference type="SAM" id="MobiDB-lite"/>
    </source>
</evidence>
<dbReference type="Gene3D" id="3.10.180.10">
    <property type="entry name" value="2,3-Dihydroxybiphenyl 1,2-Dioxygenase, domain 1"/>
    <property type="match status" value="1"/>
</dbReference>
<dbReference type="InterPro" id="IPR037523">
    <property type="entry name" value="VOC_core"/>
</dbReference>
<comment type="caution">
    <text evidence="3">The sequence shown here is derived from an EMBL/GenBank/DDBJ whole genome shotgun (WGS) entry which is preliminary data.</text>
</comment>
<proteinExistence type="predicted"/>
<dbReference type="EMBL" id="JAJIRN010000004">
    <property type="protein sequence ID" value="MCV2368436.1"/>
    <property type="molecule type" value="Genomic_DNA"/>
</dbReference>
<dbReference type="PROSITE" id="PS51819">
    <property type="entry name" value="VOC"/>
    <property type="match status" value="1"/>
</dbReference>
<evidence type="ECO:0000313" key="4">
    <source>
        <dbReference type="Proteomes" id="UP001209701"/>
    </source>
</evidence>
<sequence>MPVRKSPPALPLTQASSPSPPGTQPARNPLSININAMRAKVQTMSEEYLEHVNVTVKNLDATAEFLLAAMPNWRIRARSKMNWFGNEVDWLHIGTPSSYIALQSGGEGDGLNWKESQVGVKHIGLVVPSLSAVIERLAAAGYQVDHLGASHPHRKSAYFIEADSLQFEFIEYLSTVTEERNDYSR</sequence>
<feature type="domain" description="VOC" evidence="2">
    <location>
        <begin position="48"/>
        <end position="172"/>
    </location>
</feature>
<dbReference type="SUPFAM" id="SSF54593">
    <property type="entry name" value="Glyoxalase/Bleomycin resistance protein/Dihydroxybiphenyl dioxygenase"/>
    <property type="match status" value="1"/>
</dbReference>
<name>A0ABT2YEE9_9BURK</name>